<evidence type="ECO:0000259" key="9">
    <source>
        <dbReference type="Pfam" id="PF13815"/>
    </source>
</evidence>
<feature type="coiled-coil region" evidence="7">
    <location>
        <begin position="127"/>
        <end position="168"/>
    </location>
</feature>
<protein>
    <submittedName>
        <fullName evidence="11">Zinc finger DZIP1L-like</fullName>
    </submittedName>
</protein>
<feature type="coiled-coil region" evidence="7">
    <location>
        <begin position="591"/>
        <end position="625"/>
    </location>
</feature>
<evidence type="ECO:0000256" key="8">
    <source>
        <dbReference type="SAM" id="MobiDB-lite"/>
    </source>
</evidence>
<keyword evidence="12" id="KW-1185">Reference proteome</keyword>
<dbReference type="OrthoDB" id="515971at2759"/>
<evidence type="ECO:0000256" key="1">
    <source>
        <dbReference type="ARBA" id="ARBA00004496"/>
    </source>
</evidence>
<feature type="region of interest" description="Disordered" evidence="8">
    <location>
        <begin position="481"/>
        <end position="505"/>
    </location>
</feature>
<comment type="caution">
    <text evidence="11">The sequence shown here is derived from an EMBL/GenBank/DDBJ whole genome shotgun (WGS) entry which is preliminary data.</text>
</comment>
<evidence type="ECO:0000313" key="12">
    <source>
        <dbReference type="Proteomes" id="UP000239899"/>
    </source>
</evidence>
<evidence type="ECO:0000313" key="11">
    <source>
        <dbReference type="EMBL" id="PRW44309.1"/>
    </source>
</evidence>
<keyword evidence="6 7" id="KW-0175">Coiled coil</keyword>
<proteinExistence type="predicted"/>
<keyword evidence="3" id="KW-0479">Metal-binding</keyword>
<feature type="compositionally biased region" description="Polar residues" evidence="8">
    <location>
        <begin position="481"/>
        <end position="492"/>
    </location>
</feature>
<feature type="region of interest" description="Disordered" evidence="8">
    <location>
        <begin position="339"/>
        <end position="375"/>
    </location>
</feature>
<feature type="domain" description="Cilium assembly protein DZIP1 N-terminal" evidence="9">
    <location>
        <begin position="39"/>
        <end position="156"/>
    </location>
</feature>
<feature type="compositionally biased region" description="Basic and acidic residues" evidence="8">
    <location>
        <begin position="241"/>
        <end position="250"/>
    </location>
</feature>
<dbReference type="InterPro" id="IPR032714">
    <property type="entry name" value="DZIP1_N"/>
</dbReference>
<dbReference type="Pfam" id="PF25977">
    <property type="entry name" value="DZIP1"/>
    <property type="match status" value="1"/>
</dbReference>
<name>A0A2P6TJR1_CHLSO</name>
<dbReference type="GO" id="GO:0008270">
    <property type="term" value="F:zinc ion binding"/>
    <property type="evidence" value="ECO:0007669"/>
    <property type="project" value="UniProtKB-KW"/>
</dbReference>
<organism evidence="11 12">
    <name type="scientific">Chlorella sorokiniana</name>
    <name type="common">Freshwater green alga</name>
    <dbReference type="NCBI Taxonomy" id="3076"/>
    <lineage>
        <taxon>Eukaryota</taxon>
        <taxon>Viridiplantae</taxon>
        <taxon>Chlorophyta</taxon>
        <taxon>core chlorophytes</taxon>
        <taxon>Trebouxiophyceae</taxon>
        <taxon>Chlorellales</taxon>
        <taxon>Chlorellaceae</taxon>
        <taxon>Chlorella clade</taxon>
        <taxon>Chlorella</taxon>
    </lineage>
</organism>
<evidence type="ECO:0000256" key="5">
    <source>
        <dbReference type="ARBA" id="ARBA00022833"/>
    </source>
</evidence>
<feature type="domain" description="Cilium assembly protein DZIP1" evidence="10">
    <location>
        <begin position="564"/>
        <end position="621"/>
    </location>
</feature>
<dbReference type="InterPro" id="IPR058883">
    <property type="entry name" value="DZIP1_dom"/>
</dbReference>
<dbReference type="Proteomes" id="UP000239899">
    <property type="component" value="Unassembled WGS sequence"/>
</dbReference>
<gene>
    <name evidence="11" type="ORF">C2E21_6781</name>
</gene>
<accession>A0A2P6TJR1</accession>
<sequence length="669" mass="72067">MAVSLSEQENLGLLRGLEAMPPRGLAGCAAATAPPPPLFRFSTPRQLIDWRALHALDLAAVVRDTDIDALESVLDIVAHGDMEGEDPRCLTPANAARAFRVAQLAVDYLLHVQDRLAGDACSAKTELGKVQRREQLLQLKVKELREELAGSRKEVRHLKKAAKTLEALALARQAAPPPPPEQRVVERVVEVPDAAAARRAERLEAELAQLEAERLELQRDNRKLTGELEVAQQGAAAVAESARREEREAAQQRLQTAVEEERRRQGKAKFSVVVSGEESPTHQGRLAAALRRAEAAEAELPRAAAAAGKAAAAPAAEVRRLRAALEASQAEVDMLRSRLAAAERGRSSPSPSRSPSPSAVPSRRPGRGLGSELEDAADEARLQQLEAQVQELQGQLAAADAVRTQLASQYAQLEQQQQQQASAALPAAAAQMESVEAQAARLEAARLREEKAALKEECRRLRQEAAEQAAEIEHLTQRLQQLAGSRGGTSSRAKPASLQAAPGGGPVEQCGAAAAVAQAPARPIEGNKTAFRREMQHTLHTAERPGVVSRFPHSLGSFLALRGDLQGELEAELAEELASYGIDPGAQGLTGDQLAEAMAELERRRAEARRNMSEADRQRADYMRSTVGWHVQRMAELASGQRVASPVKQAMLAQPPISLKQITAMLRSA</sequence>
<dbReference type="PANTHER" id="PTHR21502">
    <property type="entry name" value="ZINC FINGER PROTEIN DZIP1"/>
    <property type="match status" value="1"/>
</dbReference>
<comment type="subcellular location">
    <subcellularLocation>
        <location evidence="1">Cytoplasm</location>
    </subcellularLocation>
</comment>
<feature type="region of interest" description="Disordered" evidence="8">
    <location>
        <begin position="239"/>
        <end position="290"/>
    </location>
</feature>
<evidence type="ECO:0000259" key="10">
    <source>
        <dbReference type="Pfam" id="PF25977"/>
    </source>
</evidence>
<reference evidence="11 12" key="1">
    <citation type="journal article" date="2018" name="Plant J.">
        <title>Genome sequences of Chlorella sorokiniana UTEX 1602 and Micractinium conductrix SAG 241.80: implications to maltose excretion by a green alga.</title>
        <authorList>
            <person name="Arriola M.B."/>
            <person name="Velmurugan N."/>
            <person name="Zhang Y."/>
            <person name="Plunkett M.H."/>
            <person name="Hondzo H."/>
            <person name="Barney B.M."/>
        </authorList>
    </citation>
    <scope>NUCLEOTIDE SEQUENCE [LARGE SCALE GENOMIC DNA]</scope>
    <source>
        <strain evidence="12">UTEX 1602</strain>
    </source>
</reference>
<keyword evidence="4" id="KW-0863">Zinc-finger</keyword>
<keyword evidence="2" id="KW-0963">Cytoplasm</keyword>
<dbReference type="PANTHER" id="PTHR21502:SF3">
    <property type="entry name" value="CILIUM ASSEMBLY PROTEIN DZIP1L"/>
    <property type="match status" value="1"/>
</dbReference>
<dbReference type="EMBL" id="LHPG02000013">
    <property type="protein sequence ID" value="PRW44309.1"/>
    <property type="molecule type" value="Genomic_DNA"/>
</dbReference>
<evidence type="ECO:0000256" key="6">
    <source>
        <dbReference type="ARBA" id="ARBA00023054"/>
    </source>
</evidence>
<evidence type="ECO:0000256" key="4">
    <source>
        <dbReference type="ARBA" id="ARBA00022771"/>
    </source>
</evidence>
<dbReference type="GO" id="GO:0005737">
    <property type="term" value="C:cytoplasm"/>
    <property type="evidence" value="ECO:0007669"/>
    <property type="project" value="UniProtKB-SubCell"/>
</dbReference>
<dbReference type="Pfam" id="PF13815">
    <property type="entry name" value="Dzip-like_N"/>
    <property type="match status" value="1"/>
</dbReference>
<dbReference type="InterPro" id="IPR051241">
    <property type="entry name" value="DZIP_RILPL"/>
</dbReference>
<dbReference type="AlphaFoldDB" id="A0A2P6TJR1"/>
<feature type="compositionally biased region" description="Low complexity" evidence="8">
    <location>
        <begin position="347"/>
        <end position="363"/>
    </location>
</feature>
<evidence type="ECO:0000256" key="3">
    <source>
        <dbReference type="ARBA" id="ARBA00022723"/>
    </source>
</evidence>
<evidence type="ECO:0000256" key="7">
    <source>
        <dbReference type="SAM" id="Coils"/>
    </source>
</evidence>
<keyword evidence="5" id="KW-0862">Zinc</keyword>
<evidence type="ECO:0000256" key="2">
    <source>
        <dbReference type="ARBA" id="ARBA00022490"/>
    </source>
</evidence>